<dbReference type="CDD" id="cd00093">
    <property type="entry name" value="HTH_XRE"/>
    <property type="match status" value="1"/>
</dbReference>
<dbReference type="AlphaFoldDB" id="A0A5B2VGW8"/>
<protein>
    <submittedName>
        <fullName evidence="2">Helix-turn-helix transcriptional regulator</fullName>
    </submittedName>
</protein>
<name>A0A5B2VGW8_9HYPH</name>
<dbReference type="Pfam" id="PF13560">
    <property type="entry name" value="HTH_31"/>
    <property type="match status" value="1"/>
</dbReference>
<sequence>MTPFGRRVRELRRDRGLQLKHMAASLGVSSAYLSALERGERGRPTWAFIQRVIHYFGVIWDEADELQRLGELSEPRPRIDTRGLGATATLTANRLSREARALSEEDWQALSALLDAARARAGARTG</sequence>
<dbReference type="OrthoDB" id="9809730at2"/>
<dbReference type="PROSITE" id="PS50943">
    <property type="entry name" value="HTH_CROC1"/>
    <property type="match status" value="1"/>
</dbReference>
<evidence type="ECO:0000259" key="1">
    <source>
        <dbReference type="PROSITE" id="PS50943"/>
    </source>
</evidence>
<reference evidence="2 3" key="2">
    <citation type="submission" date="2019-09" db="EMBL/GenBank/DDBJ databases">
        <authorList>
            <person name="Jin C."/>
        </authorList>
    </citation>
    <scope>NUCLEOTIDE SEQUENCE [LARGE SCALE GENOMIC DNA]</scope>
    <source>
        <strain evidence="2 3">BN140002</strain>
    </source>
</reference>
<comment type="caution">
    <text evidence="2">The sequence shown here is derived from an EMBL/GenBank/DDBJ whole genome shotgun (WGS) entry which is preliminary data.</text>
</comment>
<feature type="domain" description="HTH cro/C1-type" evidence="1">
    <location>
        <begin position="8"/>
        <end position="66"/>
    </location>
</feature>
<dbReference type="GO" id="GO:0003677">
    <property type="term" value="F:DNA binding"/>
    <property type="evidence" value="ECO:0007669"/>
    <property type="project" value="InterPro"/>
</dbReference>
<dbReference type="Proteomes" id="UP000323142">
    <property type="component" value="Unassembled WGS sequence"/>
</dbReference>
<dbReference type="InterPro" id="IPR001387">
    <property type="entry name" value="Cro/C1-type_HTH"/>
</dbReference>
<evidence type="ECO:0000313" key="3">
    <source>
        <dbReference type="Proteomes" id="UP000323142"/>
    </source>
</evidence>
<dbReference type="Gene3D" id="1.10.260.40">
    <property type="entry name" value="lambda repressor-like DNA-binding domains"/>
    <property type="match status" value="1"/>
</dbReference>
<dbReference type="SMART" id="SM00530">
    <property type="entry name" value="HTH_XRE"/>
    <property type="match status" value="1"/>
</dbReference>
<gene>
    <name evidence="2" type="ORF">F0L46_07675</name>
</gene>
<accession>A0A5B2VGW8</accession>
<proteinExistence type="predicted"/>
<dbReference type="InterPro" id="IPR010982">
    <property type="entry name" value="Lambda_DNA-bd_dom_sf"/>
</dbReference>
<reference evidence="2 3" key="1">
    <citation type="submission" date="2019-09" db="EMBL/GenBank/DDBJ databases">
        <title>Salinarimonas rosea gen. nov., sp. nov., a new member of the a-2 subgroup of the Proteobacteria.</title>
        <authorList>
            <person name="Liu J."/>
        </authorList>
    </citation>
    <scope>NUCLEOTIDE SEQUENCE [LARGE SCALE GENOMIC DNA]</scope>
    <source>
        <strain evidence="2 3">BN140002</strain>
    </source>
</reference>
<dbReference type="RefSeq" id="WP_149816479.1">
    <property type="nucleotide sequence ID" value="NZ_VUOA01000017.1"/>
</dbReference>
<dbReference type="SUPFAM" id="SSF47413">
    <property type="entry name" value="lambda repressor-like DNA-binding domains"/>
    <property type="match status" value="1"/>
</dbReference>
<dbReference type="EMBL" id="VUOA01000017">
    <property type="protein sequence ID" value="KAA2237868.1"/>
    <property type="molecule type" value="Genomic_DNA"/>
</dbReference>
<evidence type="ECO:0000313" key="2">
    <source>
        <dbReference type="EMBL" id="KAA2237868.1"/>
    </source>
</evidence>
<organism evidence="2 3">
    <name type="scientific">Salinarimonas soli</name>
    <dbReference type="NCBI Taxonomy" id="1638099"/>
    <lineage>
        <taxon>Bacteria</taxon>
        <taxon>Pseudomonadati</taxon>
        <taxon>Pseudomonadota</taxon>
        <taxon>Alphaproteobacteria</taxon>
        <taxon>Hyphomicrobiales</taxon>
        <taxon>Salinarimonadaceae</taxon>
        <taxon>Salinarimonas</taxon>
    </lineage>
</organism>
<keyword evidence="3" id="KW-1185">Reference proteome</keyword>